<evidence type="ECO:0000256" key="16">
    <source>
        <dbReference type="ARBA" id="ARBA00034430"/>
    </source>
</evidence>
<dbReference type="InterPro" id="IPR006202">
    <property type="entry name" value="Neur_chan_lig-bd"/>
</dbReference>
<evidence type="ECO:0000256" key="12">
    <source>
        <dbReference type="ARBA" id="ARBA00023257"/>
    </source>
</evidence>
<keyword evidence="4" id="KW-0732">Signal</keyword>
<dbReference type="CDD" id="cd19063">
    <property type="entry name" value="LGIC_TM_5-HT3"/>
    <property type="match status" value="1"/>
</dbReference>
<dbReference type="SUPFAM" id="SSF63712">
    <property type="entry name" value="Nicotinic receptor ligand binding domain-like"/>
    <property type="match status" value="1"/>
</dbReference>
<dbReference type="SUPFAM" id="SSF90112">
    <property type="entry name" value="Neurotransmitter-gated ion-channel transmembrane pore"/>
    <property type="match status" value="1"/>
</dbReference>
<dbReference type="InterPro" id="IPR006029">
    <property type="entry name" value="Neurotrans-gated_channel_TM"/>
</dbReference>
<dbReference type="EMBL" id="JBHFQA010000012">
    <property type="protein sequence ID" value="KAL2090123.1"/>
    <property type="molecule type" value="Genomic_DNA"/>
</dbReference>
<dbReference type="Pfam" id="PF02931">
    <property type="entry name" value="Neur_chan_LBD"/>
    <property type="match status" value="1"/>
</dbReference>
<reference evidence="23 24" key="1">
    <citation type="submission" date="2024-09" db="EMBL/GenBank/DDBJ databases">
        <title>A chromosome-level genome assembly of Gray's grenadier anchovy, Coilia grayii.</title>
        <authorList>
            <person name="Fu Z."/>
        </authorList>
    </citation>
    <scope>NUCLEOTIDE SEQUENCE [LARGE SCALE GENOMIC DNA]</scope>
    <source>
        <strain evidence="23">G4</strain>
        <tissue evidence="23">Muscle</tissue>
    </source>
</reference>
<dbReference type="Proteomes" id="UP001591681">
    <property type="component" value="Unassembled WGS sequence"/>
</dbReference>
<dbReference type="PRINTS" id="PR00252">
    <property type="entry name" value="NRIONCHANNEL"/>
</dbReference>
<evidence type="ECO:0000256" key="2">
    <source>
        <dbReference type="ARBA" id="ARBA00022475"/>
    </source>
</evidence>
<keyword evidence="7 20" id="KW-0406">Ion transport</keyword>
<dbReference type="InterPro" id="IPR036734">
    <property type="entry name" value="Neur_chan_lig-bd_sf"/>
</dbReference>
<organism evidence="23 24">
    <name type="scientific">Coilia grayii</name>
    <name type="common">Gray's grenadier anchovy</name>
    <dbReference type="NCBI Taxonomy" id="363190"/>
    <lineage>
        <taxon>Eukaryota</taxon>
        <taxon>Metazoa</taxon>
        <taxon>Chordata</taxon>
        <taxon>Craniata</taxon>
        <taxon>Vertebrata</taxon>
        <taxon>Euteleostomi</taxon>
        <taxon>Actinopterygii</taxon>
        <taxon>Neopterygii</taxon>
        <taxon>Teleostei</taxon>
        <taxon>Clupei</taxon>
        <taxon>Clupeiformes</taxon>
        <taxon>Clupeoidei</taxon>
        <taxon>Engraulidae</taxon>
        <taxon>Coilinae</taxon>
        <taxon>Coilia</taxon>
    </lineage>
</organism>
<dbReference type="InterPro" id="IPR018000">
    <property type="entry name" value="Neurotransmitter_ion_chnl_CS"/>
</dbReference>
<evidence type="ECO:0000256" key="13">
    <source>
        <dbReference type="ARBA" id="ARBA00023286"/>
    </source>
</evidence>
<sequence length="452" mass="51583">MSSGNALFLNPVVTLNCSEPNTQSLLAAFNADIFPFSAVRPVNSLQTPTNISIYFTLYAILGVDEKAQILETFIWQAMTWRIEFLSWDPMECGTSDITVPRLNLWRPDIVINEFVDKNKAPDTYYVRVNHTGYVTDGMPVKVKSSCNLNIYTFPFDMQKCSFTFHSYMHSNVSVRLSFAKPVEDILRQSKALMKTMGEWELLNMTSYKHNLVSYGSSWDELIYYVTLRRRATLYVVNLIIPSCFLITLDLFSFILPPQSVDRSAFKMTLILGYTVFLLLMNDLLPVTGNTIPLLNVFFSICLALMVGSLLETIIITNLLHNAKDYPAVPRWVRVLVIEFMGRLVCLRRKKTVQGFVFPNQDSMVKVKAGGQGDAVGQAEGPETGAVSELRKLRRQLRDIRQHVFSKSESDQHSQDWVHIGCVIDRFLFILYAIFISISFITIVALWIHWKST</sequence>
<feature type="transmembrane region" description="Helical" evidence="20">
    <location>
        <begin position="267"/>
        <end position="284"/>
    </location>
</feature>
<keyword evidence="10" id="KW-0675">Receptor</keyword>
<comment type="caution">
    <text evidence="23">The sequence shown here is derived from an EMBL/GenBank/DDBJ whole genome shotgun (WGS) entry which is preliminary data.</text>
</comment>
<keyword evidence="6" id="KW-0770">Synapse</keyword>
<evidence type="ECO:0000256" key="5">
    <source>
        <dbReference type="ARBA" id="ARBA00022989"/>
    </source>
</evidence>
<dbReference type="PRINTS" id="PR01708">
    <property type="entry name" value="5HT3RECEPTOR"/>
</dbReference>
<dbReference type="InterPro" id="IPR008132">
    <property type="entry name" value="5HT3_rcpt"/>
</dbReference>
<keyword evidence="24" id="KW-1185">Reference proteome</keyword>
<evidence type="ECO:0000259" key="21">
    <source>
        <dbReference type="Pfam" id="PF02931"/>
    </source>
</evidence>
<keyword evidence="13" id="KW-1071">Ligand-gated ion channel</keyword>
<keyword evidence="8 20" id="KW-0472">Membrane</keyword>
<evidence type="ECO:0000256" key="10">
    <source>
        <dbReference type="ARBA" id="ARBA00023170"/>
    </source>
</evidence>
<name>A0ABD1JTQ6_9TELE</name>
<evidence type="ECO:0000256" key="7">
    <source>
        <dbReference type="ARBA" id="ARBA00023065"/>
    </source>
</evidence>
<accession>A0ABD1JTQ6</accession>
<comment type="function">
    <text evidence="19">Forms serotonin (5-hydroxytryptamine/5-HT3)-activated cation-selective channel complexes, which when activated cause fast, depolarizing responses in neurons.</text>
</comment>
<dbReference type="FunFam" id="2.70.170.10:FF:000017">
    <property type="entry name" value="5-hydroxytryptamine receptor 3A"/>
    <property type="match status" value="1"/>
</dbReference>
<evidence type="ECO:0000256" key="17">
    <source>
        <dbReference type="ARBA" id="ARBA00036239"/>
    </source>
</evidence>
<feature type="transmembrane region" description="Helical" evidence="20">
    <location>
        <begin position="231"/>
        <end position="255"/>
    </location>
</feature>
<dbReference type="FunFam" id="1.20.58.390:FF:000080">
    <property type="entry name" value="5-hydroxytryptamine (serotonin) receptor 3C, ionotropic"/>
    <property type="match status" value="1"/>
</dbReference>
<feature type="transmembrane region" description="Helical" evidence="20">
    <location>
        <begin position="296"/>
        <end position="316"/>
    </location>
</feature>
<evidence type="ECO:0000256" key="4">
    <source>
        <dbReference type="ARBA" id="ARBA00022729"/>
    </source>
</evidence>
<evidence type="ECO:0000256" key="8">
    <source>
        <dbReference type="ARBA" id="ARBA00023136"/>
    </source>
</evidence>
<keyword evidence="1 20" id="KW-0813">Transport</keyword>
<evidence type="ECO:0000256" key="6">
    <source>
        <dbReference type="ARBA" id="ARBA00023018"/>
    </source>
</evidence>
<gene>
    <name evidence="23" type="ORF">ACEWY4_014811</name>
</gene>
<keyword evidence="2" id="KW-1003">Cell membrane</keyword>
<keyword evidence="11" id="KW-0325">Glycoprotein</keyword>
<keyword evidence="12" id="KW-0628">Postsynaptic cell membrane</keyword>
<dbReference type="InterPro" id="IPR049944">
    <property type="entry name" value="LGIC_TM_5-HT3"/>
</dbReference>
<comment type="similarity">
    <text evidence="20">Belongs to the ligand-gated ion channel (TC 1.A.9) family.</text>
</comment>
<dbReference type="Gene3D" id="2.70.170.10">
    <property type="entry name" value="Neurotransmitter-gated ion-channel ligand-binding domain"/>
    <property type="match status" value="1"/>
</dbReference>
<feature type="transmembrane region" description="Helical" evidence="20">
    <location>
        <begin position="426"/>
        <end position="449"/>
    </location>
</feature>
<evidence type="ECO:0000313" key="23">
    <source>
        <dbReference type="EMBL" id="KAL2090123.1"/>
    </source>
</evidence>
<evidence type="ECO:0000256" key="19">
    <source>
        <dbReference type="ARBA" id="ARBA00037540"/>
    </source>
</evidence>
<evidence type="ECO:0000256" key="15">
    <source>
        <dbReference type="ARBA" id="ARBA00034104"/>
    </source>
</evidence>
<dbReference type="PANTHER" id="PTHR18945">
    <property type="entry name" value="NEUROTRANSMITTER GATED ION CHANNEL"/>
    <property type="match status" value="1"/>
</dbReference>
<dbReference type="AlphaFoldDB" id="A0ABD1JTQ6"/>
<keyword evidence="5 20" id="KW-1133">Transmembrane helix</keyword>
<feature type="transmembrane region" description="Helical" evidence="20">
    <location>
        <begin position="328"/>
        <end position="345"/>
    </location>
</feature>
<comment type="subcellular location">
    <subcellularLocation>
        <location evidence="15">Postsynaptic cell membrane</location>
        <topology evidence="15">Multi-pass membrane protein</topology>
    </subcellularLocation>
</comment>
<evidence type="ECO:0000256" key="14">
    <source>
        <dbReference type="ARBA" id="ARBA00023303"/>
    </source>
</evidence>
<evidence type="ECO:0000256" key="3">
    <source>
        <dbReference type="ARBA" id="ARBA00022692"/>
    </source>
</evidence>
<proteinExistence type="inferred from homology"/>
<dbReference type="PROSITE" id="PS00236">
    <property type="entry name" value="NEUROTR_ION_CHANNEL"/>
    <property type="match status" value="1"/>
</dbReference>
<dbReference type="GO" id="GO:0045211">
    <property type="term" value="C:postsynaptic membrane"/>
    <property type="evidence" value="ECO:0007669"/>
    <property type="project" value="UniProtKB-SubCell"/>
</dbReference>
<dbReference type="InterPro" id="IPR006201">
    <property type="entry name" value="Neur_channel"/>
</dbReference>
<keyword evidence="9" id="KW-1015">Disulfide bond</keyword>
<evidence type="ECO:0000256" key="1">
    <source>
        <dbReference type="ARBA" id="ARBA00022448"/>
    </source>
</evidence>
<dbReference type="Pfam" id="PF02932">
    <property type="entry name" value="Neur_chan_memb"/>
    <property type="match status" value="1"/>
</dbReference>
<evidence type="ECO:0000256" key="20">
    <source>
        <dbReference type="RuleBase" id="RU000687"/>
    </source>
</evidence>
<keyword evidence="3 20" id="KW-0812">Transmembrane</keyword>
<dbReference type="InterPro" id="IPR036719">
    <property type="entry name" value="Neuro-gated_channel_TM_sf"/>
</dbReference>
<dbReference type="GO" id="GO:0034220">
    <property type="term" value="P:monoatomic ion transmembrane transport"/>
    <property type="evidence" value="ECO:0007669"/>
    <property type="project" value="UniProtKB-KW"/>
</dbReference>
<evidence type="ECO:0008006" key="25">
    <source>
        <dbReference type="Google" id="ProtNLM"/>
    </source>
</evidence>
<evidence type="ECO:0000256" key="9">
    <source>
        <dbReference type="ARBA" id="ARBA00023157"/>
    </source>
</evidence>
<evidence type="ECO:0000259" key="22">
    <source>
        <dbReference type="Pfam" id="PF02932"/>
    </source>
</evidence>
<feature type="domain" description="Neurotransmitter-gated ion-channel transmembrane" evidence="22">
    <location>
        <begin position="238"/>
        <end position="437"/>
    </location>
</feature>
<dbReference type="InterPro" id="IPR038050">
    <property type="entry name" value="Neuro_actylchol_rec"/>
</dbReference>
<keyword evidence="14 20" id="KW-0407">Ion channel</keyword>
<comment type="catalytic activity">
    <reaction evidence="16">
        <text>K(+)(in) = K(+)(out)</text>
        <dbReference type="Rhea" id="RHEA:29463"/>
        <dbReference type="ChEBI" id="CHEBI:29103"/>
    </reaction>
</comment>
<evidence type="ECO:0000256" key="18">
    <source>
        <dbReference type="ARBA" id="ARBA00036634"/>
    </source>
</evidence>
<evidence type="ECO:0000313" key="24">
    <source>
        <dbReference type="Proteomes" id="UP001591681"/>
    </source>
</evidence>
<dbReference type="Gene3D" id="1.20.58.390">
    <property type="entry name" value="Neurotransmitter-gated ion-channel transmembrane domain"/>
    <property type="match status" value="2"/>
</dbReference>
<evidence type="ECO:0000256" key="11">
    <source>
        <dbReference type="ARBA" id="ARBA00023180"/>
    </source>
</evidence>
<comment type="catalytic activity">
    <reaction evidence="18">
        <text>Ca(2+)(in) = Ca(2+)(out)</text>
        <dbReference type="Rhea" id="RHEA:29671"/>
        <dbReference type="ChEBI" id="CHEBI:29108"/>
    </reaction>
</comment>
<feature type="domain" description="Neurotransmitter-gated ion-channel ligand-binding" evidence="21">
    <location>
        <begin position="38"/>
        <end position="230"/>
    </location>
</feature>
<protein>
    <recommendedName>
        <fullName evidence="25">5-hydroxytryptamine receptor 3A-like</fullName>
    </recommendedName>
</protein>
<comment type="catalytic activity">
    <reaction evidence="17">
        <text>Na(+)(in) = Na(+)(out)</text>
        <dbReference type="Rhea" id="RHEA:34963"/>
        <dbReference type="ChEBI" id="CHEBI:29101"/>
    </reaction>
</comment>